<dbReference type="PANTHER" id="PTHR19136:SF81">
    <property type="entry name" value="MOLYBDENUM COFACTOR GUANYLYLTRANSFERASE"/>
    <property type="match status" value="1"/>
</dbReference>
<evidence type="ECO:0000313" key="4">
    <source>
        <dbReference type="Proteomes" id="UP001590950"/>
    </source>
</evidence>
<dbReference type="SUPFAM" id="SSF53448">
    <property type="entry name" value="Nucleotide-diphospho-sugar transferases"/>
    <property type="match status" value="1"/>
</dbReference>
<accession>A0ABR4AHB2</accession>
<evidence type="ECO:0000313" key="3">
    <source>
        <dbReference type="EMBL" id="KAL2044478.1"/>
    </source>
</evidence>
<name>A0ABR4AHB2_9LECA</name>
<dbReference type="Pfam" id="PF12804">
    <property type="entry name" value="NTP_transf_3"/>
    <property type="match status" value="1"/>
</dbReference>
<dbReference type="InterPro" id="IPR029044">
    <property type="entry name" value="Nucleotide-diphossugar_trans"/>
</dbReference>
<comment type="caution">
    <text evidence="3">The sequence shown here is derived from an EMBL/GenBank/DDBJ whole genome shotgun (WGS) entry which is preliminary data.</text>
</comment>
<dbReference type="PANTHER" id="PTHR19136">
    <property type="entry name" value="MOLYBDENUM COFACTOR GUANYLYLTRANSFERASE"/>
    <property type="match status" value="1"/>
</dbReference>
<dbReference type="EMBL" id="JBEFKJ010000009">
    <property type="protein sequence ID" value="KAL2044478.1"/>
    <property type="molecule type" value="Genomic_DNA"/>
</dbReference>
<evidence type="ECO:0000259" key="2">
    <source>
        <dbReference type="Pfam" id="PF12804"/>
    </source>
</evidence>
<organism evidence="3 4">
    <name type="scientific">Stereocaulon virgatum</name>
    <dbReference type="NCBI Taxonomy" id="373712"/>
    <lineage>
        <taxon>Eukaryota</taxon>
        <taxon>Fungi</taxon>
        <taxon>Dikarya</taxon>
        <taxon>Ascomycota</taxon>
        <taxon>Pezizomycotina</taxon>
        <taxon>Lecanoromycetes</taxon>
        <taxon>OSLEUM clade</taxon>
        <taxon>Lecanoromycetidae</taxon>
        <taxon>Lecanorales</taxon>
        <taxon>Lecanorineae</taxon>
        <taxon>Stereocaulaceae</taxon>
        <taxon>Stereocaulon</taxon>
    </lineage>
</organism>
<evidence type="ECO:0000256" key="1">
    <source>
        <dbReference type="ARBA" id="ARBA00022679"/>
    </source>
</evidence>
<dbReference type="Proteomes" id="UP001590950">
    <property type="component" value="Unassembled WGS sequence"/>
</dbReference>
<feature type="domain" description="MobA-like NTP transferase" evidence="2">
    <location>
        <begin position="1"/>
        <end position="142"/>
    </location>
</feature>
<sequence>MGSPKHLLQHKYGRLLYEHTLERLNHALLKAKTFYISLREESQPTDIKLSSPHLASKNAKPLYDATSISTGPAAGLLAAHAYAPTTTWLTVGCDYPLPTNEALEQLCHEYIPLVACFGNIQGLAEPLLGVWAPEALSQLARNVARGFLSPNKVMREMNGQIFLPIDERWIKGANTPEDWEAVMGLARHEGVL</sequence>
<keyword evidence="4" id="KW-1185">Reference proteome</keyword>
<dbReference type="InterPro" id="IPR025877">
    <property type="entry name" value="MobA-like_NTP_Trfase"/>
</dbReference>
<gene>
    <name evidence="3" type="ORF">N7G274_003183</name>
</gene>
<reference evidence="3 4" key="1">
    <citation type="submission" date="2024-09" db="EMBL/GenBank/DDBJ databases">
        <title>Rethinking Asexuality: The Enigmatic Case of Functional Sexual Genes in Lepraria (Stereocaulaceae).</title>
        <authorList>
            <person name="Doellman M."/>
            <person name="Sun Y."/>
            <person name="Barcenas-Pena A."/>
            <person name="Lumbsch H.T."/>
            <person name="Grewe F."/>
        </authorList>
    </citation>
    <scope>NUCLEOTIDE SEQUENCE [LARGE SCALE GENOMIC DNA]</scope>
    <source>
        <strain evidence="3 4">Mercado 3170</strain>
    </source>
</reference>
<protein>
    <recommendedName>
        <fullName evidence="2">MobA-like NTP transferase domain-containing protein</fullName>
    </recommendedName>
</protein>
<proteinExistence type="predicted"/>
<dbReference type="Gene3D" id="3.90.550.10">
    <property type="entry name" value="Spore Coat Polysaccharide Biosynthesis Protein SpsA, Chain A"/>
    <property type="match status" value="1"/>
</dbReference>
<keyword evidence="1" id="KW-0808">Transferase</keyword>